<protein>
    <submittedName>
        <fullName evidence="1">Uncharacterized protein</fullName>
    </submittedName>
</protein>
<keyword evidence="2" id="KW-1185">Reference proteome</keyword>
<reference evidence="1 2" key="1">
    <citation type="submission" date="2018-04" db="EMBL/GenBank/DDBJ databases">
        <title>Novel actinobacteria from marine sediment.</title>
        <authorList>
            <person name="Ng Z.Y."/>
            <person name="Tan G.Y.A."/>
        </authorList>
    </citation>
    <scope>NUCLEOTIDE SEQUENCE [LARGE SCALE GENOMIC DNA]</scope>
    <source>
        <strain evidence="1 2">TPS81</strain>
    </source>
</reference>
<evidence type="ECO:0000313" key="2">
    <source>
        <dbReference type="Proteomes" id="UP000253318"/>
    </source>
</evidence>
<comment type="caution">
    <text evidence="1">The sequence shown here is derived from an EMBL/GenBank/DDBJ whole genome shotgun (WGS) entry which is preliminary data.</text>
</comment>
<gene>
    <name evidence="1" type="ORF">DEF24_11555</name>
</gene>
<dbReference type="AlphaFoldDB" id="A0A368T5Q7"/>
<accession>A0A368T5Q7</accession>
<organism evidence="1 2">
    <name type="scientific">Marinitenerispora sediminis</name>
    <dbReference type="NCBI Taxonomy" id="1931232"/>
    <lineage>
        <taxon>Bacteria</taxon>
        <taxon>Bacillati</taxon>
        <taxon>Actinomycetota</taxon>
        <taxon>Actinomycetes</taxon>
        <taxon>Streptosporangiales</taxon>
        <taxon>Nocardiopsidaceae</taxon>
        <taxon>Marinitenerispora</taxon>
    </lineage>
</organism>
<dbReference type="EMBL" id="QEIN01000076">
    <property type="protein sequence ID" value="RCV58954.1"/>
    <property type="molecule type" value="Genomic_DNA"/>
</dbReference>
<evidence type="ECO:0000313" key="1">
    <source>
        <dbReference type="EMBL" id="RCV58954.1"/>
    </source>
</evidence>
<dbReference type="OrthoDB" id="4336213at2"/>
<sequence length="118" mass="12664">MPGTVNIAPEEADGDVAATGSARRTLWTSNRAGSIDVSWTWSPSAGGGYHGRFQGRFTDRAPNDGRWVILQARWEGRGWTPVATAANGGTFDRNYQPGTRGLNFRACLTGGYCGSPAW</sequence>
<dbReference type="Proteomes" id="UP000253318">
    <property type="component" value="Unassembled WGS sequence"/>
</dbReference>
<dbReference type="RefSeq" id="WP_114398827.1">
    <property type="nucleotide sequence ID" value="NZ_QEIM01000092.1"/>
</dbReference>
<name>A0A368T5Q7_9ACTN</name>
<proteinExistence type="predicted"/>